<evidence type="ECO:0000256" key="1">
    <source>
        <dbReference type="ARBA" id="ARBA00005541"/>
    </source>
</evidence>
<feature type="region of interest" description="Disordered" evidence="4">
    <location>
        <begin position="365"/>
        <end position="387"/>
    </location>
</feature>
<keyword evidence="3" id="KW-0175">Coiled coil</keyword>
<feature type="coiled-coil region" evidence="3">
    <location>
        <begin position="121"/>
        <end position="180"/>
    </location>
</feature>
<dbReference type="Proteomes" id="UP000885722">
    <property type="component" value="Unassembled WGS sequence"/>
</dbReference>
<gene>
    <name evidence="5" type="ORF">ENJ74_01215</name>
</gene>
<reference evidence="5" key="1">
    <citation type="journal article" date="2020" name="mSystems">
        <title>Genome- and Community-Level Interaction Insights into Carbon Utilization and Element Cycling Functions of Hydrothermarchaeota in Hydrothermal Sediment.</title>
        <authorList>
            <person name="Zhou Z."/>
            <person name="Liu Y."/>
            <person name="Xu W."/>
            <person name="Pan J."/>
            <person name="Luo Z.H."/>
            <person name="Li M."/>
        </authorList>
    </citation>
    <scope>NUCLEOTIDE SEQUENCE [LARGE SCALE GENOMIC DNA]</scope>
    <source>
        <strain evidence="5">HyVt-513</strain>
    </source>
</reference>
<comment type="caution">
    <text evidence="5">The sequence shown here is derived from an EMBL/GenBank/DDBJ whole genome shotgun (WGS) entry which is preliminary data.</text>
</comment>
<organism evidence="5">
    <name type="scientific">Nitratifractor salsuginis</name>
    <dbReference type="NCBI Taxonomy" id="269261"/>
    <lineage>
        <taxon>Bacteria</taxon>
        <taxon>Pseudomonadati</taxon>
        <taxon>Campylobacterota</taxon>
        <taxon>Epsilonproteobacteria</taxon>
        <taxon>Campylobacterales</taxon>
        <taxon>Sulfurovaceae</taxon>
        <taxon>Nitratifractor</taxon>
    </lineage>
</organism>
<comment type="similarity">
    <text evidence="1 2">Belongs to the TelA family.</text>
</comment>
<evidence type="ECO:0000256" key="3">
    <source>
        <dbReference type="SAM" id="Coils"/>
    </source>
</evidence>
<evidence type="ECO:0000256" key="2">
    <source>
        <dbReference type="PIRNR" id="PIRNR026508"/>
    </source>
</evidence>
<evidence type="ECO:0000256" key="4">
    <source>
        <dbReference type="SAM" id="MobiDB-lite"/>
    </source>
</evidence>
<dbReference type="PANTHER" id="PTHR38432:SF1">
    <property type="entry name" value="TELA-LIKE PROTEIN SAOUHSC_01408"/>
    <property type="match status" value="1"/>
</dbReference>
<evidence type="ECO:0000313" key="5">
    <source>
        <dbReference type="EMBL" id="HFC03467.1"/>
    </source>
</evidence>
<dbReference type="Pfam" id="PF05816">
    <property type="entry name" value="TelA"/>
    <property type="match status" value="1"/>
</dbReference>
<feature type="region of interest" description="Disordered" evidence="4">
    <location>
        <begin position="1"/>
        <end position="35"/>
    </location>
</feature>
<dbReference type="PIRSF" id="PIRSF026508">
    <property type="entry name" value="TelA"/>
    <property type="match status" value="1"/>
</dbReference>
<dbReference type="InterPro" id="IPR008863">
    <property type="entry name" value="Toxic_anion-R_TelA"/>
</dbReference>
<dbReference type="AlphaFoldDB" id="A0A7V2SII2"/>
<dbReference type="PANTHER" id="PTHR38432">
    <property type="entry name" value="TELA-LIKE PROTEIN SAOUHSC_01408"/>
    <property type="match status" value="1"/>
</dbReference>
<name>A0A7V2SII2_9BACT</name>
<proteinExistence type="inferred from homology"/>
<accession>A0A7V2SII2</accession>
<dbReference type="EMBL" id="DRNO01000085">
    <property type="protein sequence ID" value="HFC03467.1"/>
    <property type="molecule type" value="Genomic_DNA"/>
</dbReference>
<sequence length="387" mass="44097">MESKIKEQVEQRIEAKDPTPPAPLPEEQSEVEQAMRELDPKDRNSVIYFGSSAQAKLDEISNRMLEGVKNQETGAAGEVLNNMVAAIRGFDIDALDPNQKLSWWQKLFGHAQPLATFIQKYEEVRNQIDVIANELERHKAQLMSDVIALDKLYDANLDYFRKLEIYIAAGEQKLKELDEQTIPEYEKRAEGQEMLAIQELKEIRAFRDDLERRVHDLRLSRQVAMQALPSIRLIQENDKSLINKISSTLVNTVPLWRNQLAQTITIFRSHDAAKSIKEASDLTNELLERNAEGLREANAEVRRQMERGIFDIESIKKANQTLIDTLNDSLRIAEEGKKARAAAVVELQKTEQELKEALMAVKAKREAPALERGTESAETKAIERKEG</sequence>
<protein>
    <submittedName>
        <fullName evidence="5">Toxic anion resistance protein</fullName>
    </submittedName>
</protein>
<feature type="compositionally biased region" description="Basic and acidic residues" evidence="4">
    <location>
        <begin position="1"/>
        <end position="17"/>
    </location>
</feature>